<dbReference type="Proteomes" id="UP000283374">
    <property type="component" value="Unassembled WGS sequence"/>
</dbReference>
<dbReference type="EMBL" id="QWKP01000218">
    <property type="protein sequence ID" value="RHA37984.1"/>
    <property type="molecule type" value="Genomic_DNA"/>
</dbReference>
<comment type="caution">
    <text evidence="2">The sequence shown here is derived from an EMBL/GenBank/DDBJ whole genome shotgun (WGS) entry which is preliminary data.</text>
</comment>
<organism evidence="2 3">
    <name type="scientific">Cellulomonas rhizosphaerae</name>
    <dbReference type="NCBI Taxonomy" id="2293719"/>
    <lineage>
        <taxon>Bacteria</taxon>
        <taxon>Bacillati</taxon>
        <taxon>Actinomycetota</taxon>
        <taxon>Actinomycetes</taxon>
        <taxon>Micrococcales</taxon>
        <taxon>Cellulomonadaceae</taxon>
        <taxon>Cellulomonas</taxon>
    </lineage>
</organism>
<protein>
    <recommendedName>
        <fullName evidence="4">DUF1461 domain-containing protein</fullName>
    </recommendedName>
</protein>
<accession>A0A413RI99</accession>
<feature type="transmembrane region" description="Helical" evidence="1">
    <location>
        <begin position="76"/>
        <end position="98"/>
    </location>
</feature>
<dbReference type="AlphaFoldDB" id="A0A413RI99"/>
<evidence type="ECO:0000256" key="1">
    <source>
        <dbReference type="SAM" id="Phobius"/>
    </source>
</evidence>
<keyword evidence="3" id="KW-1185">Reference proteome</keyword>
<evidence type="ECO:0000313" key="3">
    <source>
        <dbReference type="Proteomes" id="UP000283374"/>
    </source>
</evidence>
<keyword evidence="1" id="KW-0812">Transmembrane</keyword>
<proteinExistence type="predicted"/>
<reference evidence="2 3" key="1">
    <citation type="submission" date="2018-08" db="EMBL/GenBank/DDBJ databases">
        <title>Cellulomonas rhizosphaerae sp. nov., a novel actinomycete isolated from soil.</title>
        <authorList>
            <person name="Tian Y."/>
        </authorList>
    </citation>
    <scope>NUCLEOTIDE SEQUENCE [LARGE SCALE GENOMIC DNA]</scope>
    <source>
        <strain evidence="2 3">NEAU-TCZ24</strain>
    </source>
</reference>
<evidence type="ECO:0008006" key="4">
    <source>
        <dbReference type="Google" id="ProtNLM"/>
    </source>
</evidence>
<dbReference type="RefSeq" id="WP_138067696.1">
    <property type="nucleotide sequence ID" value="NZ_QWKP01000218.1"/>
</dbReference>
<name>A0A413RI99_9CELL</name>
<sequence length="116" mass="12236">MMRRVVPAAAVVVVSVAVVVLVALLDRATVTAASGLGILRFGGPFGWLGQDQSVLDPPLPFETRPLGPWEHPTSVAWLPFVTDVAIVAVVVALMYSLAARVLRSHRSPATTALARA</sequence>
<dbReference type="OrthoDB" id="5077170at2"/>
<keyword evidence="1" id="KW-0472">Membrane</keyword>
<evidence type="ECO:0000313" key="2">
    <source>
        <dbReference type="EMBL" id="RHA37984.1"/>
    </source>
</evidence>
<keyword evidence="1" id="KW-1133">Transmembrane helix</keyword>
<gene>
    <name evidence="2" type="ORF">D1825_15435</name>
</gene>